<evidence type="ECO:0000313" key="2">
    <source>
        <dbReference type="Proteomes" id="UP000178023"/>
    </source>
</evidence>
<dbReference type="Proteomes" id="UP000178023">
    <property type="component" value="Unassembled WGS sequence"/>
</dbReference>
<protein>
    <recommendedName>
        <fullName evidence="3">Peptidase S1 domain-containing protein</fullName>
    </recommendedName>
</protein>
<name>A0A1F8F0L8_9BACT</name>
<proteinExistence type="predicted"/>
<gene>
    <name evidence="1" type="ORF">A2750_02330</name>
</gene>
<reference evidence="1 2" key="1">
    <citation type="journal article" date="2016" name="Nat. Commun.">
        <title>Thousands of microbial genomes shed light on interconnected biogeochemical processes in an aquifer system.</title>
        <authorList>
            <person name="Anantharaman K."/>
            <person name="Brown C.T."/>
            <person name="Hug L.A."/>
            <person name="Sharon I."/>
            <person name="Castelle C.J."/>
            <person name="Probst A.J."/>
            <person name="Thomas B.C."/>
            <person name="Singh A."/>
            <person name="Wilkins M.J."/>
            <person name="Karaoz U."/>
            <person name="Brodie E.L."/>
            <person name="Williams K.H."/>
            <person name="Hubbard S.S."/>
            <person name="Banfield J.F."/>
        </authorList>
    </citation>
    <scope>NUCLEOTIDE SEQUENCE [LARGE SCALE GENOMIC DNA]</scope>
</reference>
<dbReference type="AlphaFoldDB" id="A0A1F8F0L8"/>
<dbReference type="EMBL" id="MGJL01000037">
    <property type="protein sequence ID" value="OGN06665.1"/>
    <property type="molecule type" value="Genomic_DNA"/>
</dbReference>
<accession>A0A1F8F0L8</accession>
<comment type="caution">
    <text evidence="1">The sequence shown here is derived from an EMBL/GenBank/DDBJ whole genome shotgun (WGS) entry which is preliminary data.</text>
</comment>
<evidence type="ECO:0008006" key="3">
    <source>
        <dbReference type="Google" id="ProtNLM"/>
    </source>
</evidence>
<organism evidence="1 2">
    <name type="scientific">Candidatus Yanofskybacteria bacterium RIFCSPHIGHO2_01_FULL_45_42</name>
    <dbReference type="NCBI Taxonomy" id="1802671"/>
    <lineage>
        <taxon>Bacteria</taxon>
        <taxon>Candidatus Yanofskyibacteriota</taxon>
    </lineage>
</organism>
<dbReference type="InterPro" id="IPR009003">
    <property type="entry name" value="Peptidase_S1_PA"/>
</dbReference>
<dbReference type="SUPFAM" id="SSF50494">
    <property type="entry name" value="Trypsin-like serine proteases"/>
    <property type="match status" value="1"/>
</dbReference>
<dbReference type="PROSITE" id="PS51257">
    <property type="entry name" value="PROKAR_LIPOPROTEIN"/>
    <property type="match status" value="1"/>
</dbReference>
<evidence type="ECO:0000313" key="1">
    <source>
        <dbReference type="EMBL" id="OGN06665.1"/>
    </source>
</evidence>
<dbReference type="Gene3D" id="2.40.10.120">
    <property type="match status" value="1"/>
</dbReference>
<sequence>MKRTTLILLVCVMASCGPPDEETNVYRREGRFPGGLNVPVGLLAIEWAGKVRVLGSAWLIDGSNGALFSAKHVTDTSFNNRVTLGGRECKILLNEKAYDCAIIRAHSMRDVVVLKTIGPFNTVGLPVPYKIAETKVQVGDKVFIQGFHPHPREVSEFNEKEGFGDLIVPIYKTFYGMRFGNECRESEIVFDNIEAKVTAVDHSVKLDNLESDPSGELKYKINKYFSVTASRNHKLSFAGTSGGVVVRIDQNDEPEAVGIITAEKPVELQYDQSGHLISPCGIPLMTVDTIMVTPVESVMNLVEYAKRIP</sequence>